<evidence type="ECO:0000313" key="4">
    <source>
        <dbReference type="Proteomes" id="UP000029964"/>
    </source>
</evidence>
<comment type="caution">
    <text evidence="3">The sequence shown here is derived from an EMBL/GenBank/DDBJ whole genome shotgun (WGS) entry which is preliminary data.</text>
</comment>
<dbReference type="HOGENOM" id="CLU_052067_1_0_1"/>
<dbReference type="OrthoDB" id="5428737at2759"/>
<organism evidence="3 4">
    <name type="scientific">Hapsidospora chrysogenum (strain ATCC 11550 / CBS 779.69 / DSM 880 / IAM 14645 / JCM 23072 / IMI 49137)</name>
    <name type="common">Acremonium chrysogenum</name>
    <dbReference type="NCBI Taxonomy" id="857340"/>
    <lineage>
        <taxon>Eukaryota</taxon>
        <taxon>Fungi</taxon>
        <taxon>Dikarya</taxon>
        <taxon>Ascomycota</taxon>
        <taxon>Pezizomycotina</taxon>
        <taxon>Sordariomycetes</taxon>
        <taxon>Hypocreomycetidae</taxon>
        <taxon>Hypocreales</taxon>
        <taxon>Bionectriaceae</taxon>
        <taxon>Hapsidospora</taxon>
    </lineage>
</organism>
<name>A0A086T2Q2_HAPC1</name>
<feature type="compositionally biased region" description="Low complexity" evidence="1">
    <location>
        <begin position="1"/>
        <end position="17"/>
    </location>
</feature>
<dbReference type="GO" id="GO:0005783">
    <property type="term" value="C:endoplasmic reticulum"/>
    <property type="evidence" value="ECO:0007669"/>
    <property type="project" value="TreeGrafter"/>
</dbReference>
<dbReference type="PANTHER" id="PTHR39405">
    <property type="entry name" value="DSC E3 UBIQUITIN LIGASE COMPLEX SUBUNIT 4"/>
    <property type="match status" value="1"/>
</dbReference>
<proteinExistence type="predicted"/>
<dbReference type="InterPro" id="IPR038967">
    <property type="entry name" value="Dsc4-like"/>
</dbReference>
<feature type="compositionally biased region" description="Basic residues" evidence="1">
    <location>
        <begin position="45"/>
        <end position="62"/>
    </location>
</feature>
<dbReference type="EMBL" id="JPKY01000065">
    <property type="protein sequence ID" value="KFH43634.1"/>
    <property type="molecule type" value="Genomic_DNA"/>
</dbReference>
<dbReference type="AlphaFoldDB" id="A0A086T2Q2"/>
<evidence type="ECO:0000313" key="3">
    <source>
        <dbReference type="EMBL" id="KFH43634.1"/>
    </source>
</evidence>
<accession>A0A086T2Q2</accession>
<evidence type="ECO:0000259" key="2">
    <source>
        <dbReference type="Pfam" id="PF08508"/>
    </source>
</evidence>
<dbReference type="Pfam" id="PF08508">
    <property type="entry name" value="DUF1746"/>
    <property type="match status" value="1"/>
</dbReference>
<dbReference type="GO" id="GO:0044695">
    <property type="term" value="C:Dsc E3 ubiquitin ligase complex"/>
    <property type="evidence" value="ECO:0007669"/>
    <property type="project" value="InterPro"/>
</dbReference>
<feature type="compositionally biased region" description="Basic and acidic residues" evidence="1">
    <location>
        <begin position="34"/>
        <end position="44"/>
    </location>
</feature>
<keyword evidence="3" id="KW-0436">Ligase</keyword>
<dbReference type="PANTHER" id="PTHR39405:SF1">
    <property type="entry name" value="DSC E3 UBIQUITIN LIGASE COMPLEX SUBUNIT 4"/>
    <property type="match status" value="1"/>
</dbReference>
<dbReference type="GO" id="GO:0032933">
    <property type="term" value="P:SREBP signaling pathway"/>
    <property type="evidence" value="ECO:0007669"/>
    <property type="project" value="InterPro"/>
</dbReference>
<reference evidence="4" key="1">
    <citation type="journal article" date="2014" name="Genome Announc.">
        <title>Genome sequence and annotation of Acremonium chrysogenum, producer of the beta-lactam antibiotic cephalosporin C.</title>
        <authorList>
            <person name="Terfehr D."/>
            <person name="Dahlmann T.A."/>
            <person name="Specht T."/>
            <person name="Zadra I."/>
            <person name="Kuernsteiner H."/>
            <person name="Kueck U."/>
        </authorList>
    </citation>
    <scope>NUCLEOTIDE SEQUENCE [LARGE SCALE GENOMIC DNA]</scope>
    <source>
        <strain evidence="4">ATCC 11550 / CBS 779.69 / DSM 880 / IAM 14645 / JCM 23072 / IMI 49137</strain>
    </source>
</reference>
<dbReference type="Proteomes" id="UP000029964">
    <property type="component" value="Unassembled WGS sequence"/>
</dbReference>
<dbReference type="InterPro" id="IPR013715">
    <property type="entry name" value="DUF1746"/>
</dbReference>
<gene>
    <name evidence="3" type="ORF">ACRE_056470</name>
</gene>
<evidence type="ECO:0000256" key="1">
    <source>
        <dbReference type="SAM" id="MobiDB-lite"/>
    </source>
</evidence>
<protein>
    <submittedName>
        <fullName evidence="3">DSC E3 ubiquitin ligase complex subunit-like protein</fullName>
    </submittedName>
</protein>
<feature type="region of interest" description="Disordered" evidence="1">
    <location>
        <begin position="1"/>
        <end position="62"/>
    </location>
</feature>
<dbReference type="GO" id="GO:0016874">
    <property type="term" value="F:ligase activity"/>
    <property type="evidence" value="ECO:0007669"/>
    <property type="project" value="UniProtKB-KW"/>
</dbReference>
<feature type="domain" description="DUF1746" evidence="2">
    <location>
        <begin position="114"/>
        <end position="212"/>
    </location>
</feature>
<sequence>MSDDPSPSRSAAPAGDPTNLDHDGGGAPTLGDSNHGDTHEGDQRRGRRRRRPRNRKKRNPGLKKKLEFVTHLLRGLDSLVFAEMSALYYMEYGTHKSFQRVPRDGKTDHRSSRCSMFRFIIRAIGQLMYLSPKDESFPFLMQASRSQVALIVLPNLWCMLVHLFAALPRGPDYHRGYQHGGLVIDFVGQKPPAYRIYYLLADMLLLGLQCLMLAIHTEREKLRLSLKTFRPLAVDAALEVATARTIDDLDAEEQNIRSLGPSVADASGQDDGIELQPLRRSSSRRRRRYTSDSDSQASLGDDDISRSRLSDILTSGNALLGEYHVLHCMRVATTELERTTALSLQSIGYRATMAALDARRRGVTVQTRADQREQ</sequence>
<feature type="region of interest" description="Disordered" evidence="1">
    <location>
        <begin position="260"/>
        <end position="302"/>
    </location>
</feature>
<keyword evidence="4" id="KW-1185">Reference proteome</keyword>